<dbReference type="PANTHER" id="PTHR19960:SF11">
    <property type="entry name" value="TEKTIN"/>
    <property type="match status" value="1"/>
</dbReference>
<dbReference type="GO" id="GO:0005634">
    <property type="term" value="C:nucleus"/>
    <property type="evidence" value="ECO:0007669"/>
    <property type="project" value="TreeGrafter"/>
</dbReference>
<keyword evidence="3" id="KW-0969">Cilium</keyword>
<keyword evidence="3" id="KW-0282">Flagellum</keyword>
<keyword evidence="2" id="KW-0963">Cytoplasm</keyword>
<accession>A0A8S2D1M3</accession>
<dbReference type="GO" id="GO:0060294">
    <property type="term" value="P:cilium movement involved in cell motility"/>
    <property type="evidence" value="ECO:0007669"/>
    <property type="project" value="UniProtKB-UniRule"/>
</dbReference>
<evidence type="ECO:0000313" key="5">
    <source>
        <dbReference type="EMBL" id="CAF3605770.1"/>
    </source>
</evidence>
<dbReference type="AlphaFoldDB" id="A0A8S2D1M3"/>
<evidence type="ECO:0000256" key="3">
    <source>
        <dbReference type="RuleBase" id="RU367040"/>
    </source>
</evidence>
<dbReference type="EMBL" id="CAJOBA010001620">
    <property type="protein sequence ID" value="CAF3605770.1"/>
    <property type="molecule type" value="Genomic_DNA"/>
</dbReference>
<dbReference type="InterPro" id="IPR000435">
    <property type="entry name" value="Tektins"/>
</dbReference>
<evidence type="ECO:0000256" key="1">
    <source>
        <dbReference type="ARBA" id="ARBA00007209"/>
    </source>
</evidence>
<dbReference type="Proteomes" id="UP000682733">
    <property type="component" value="Unassembled WGS sequence"/>
</dbReference>
<proteinExistence type="inferred from homology"/>
<keyword evidence="3" id="KW-0966">Cell projection</keyword>
<protein>
    <recommendedName>
        <fullName evidence="3">Tektin</fullName>
    </recommendedName>
</protein>
<dbReference type="EMBL" id="CAJNOK010001620">
    <property type="protein sequence ID" value="CAF0821448.1"/>
    <property type="molecule type" value="Genomic_DNA"/>
</dbReference>
<comment type="caution">
    <text evidence="4">The sequence shown here is derived from an EMBL/GenBank/DDBJ whole genome shotgun (WGS) entry which is preliminary data.</text>
</comment>
<gene>
    <name evidence="4" type="ORF">OVA965_LOCUS5669</name>
    <name evidence="5" type="ORF">TMI583_LOCUS5666</name>
</gene>
<name>A0A8S2D1M3_9BILA</name>
<comment type="subcellular location">
    <subcellularLocation>
        <location evidence="3">Cytoplasm</location>
        <location evidence="3">Cytoskeleton</location>
        <location evidence="3">Cilium axoneme</location>
    </subcellularLocation>
</comment>
<dbReference type="PRINTS" id="PR00511">
    <property type="entry name" value="TEKTIN"/>
</dbReference>
<evidence type="ECO:0000313" key="6">
    <source>
        <dbReference type="Proteomes" id="UP000677228"/>
    </source>
</evidence>
<evidence type="ECO:0000256" key="2">
    <source>
        <dbReference type="ARBA" id="ARBA00022490"/>
    </source>
</evidence>
<dbReference type="Proteomes" id="UP000677228">
    <property type="component" value="Unassembled WGS sequence"/>
</dbReference>
<dbReference type="GO" id="GO:0060271">
    <property type="term" value="P:cilium assembly"/>
    <property type="evidence" value="ECO:0007669"/>
    <property type="project" value="UniProtKB-UniRule"/>
</dbReference>
<evidence type="ECO:0000313" key="4">
    <source>
        <dbReference type="EMBL" id="CAF0821448.1"/>
    </source>
</evidence>
<dbReference type="Pfam" id="PF03148">
    <property type="entry name" value="Tektin"/>
    <property type="match status" value="2"/>
</dbReference>
<reference evidence="4" key="1">
    <citation type="submission" date="2021-02" db="EMBL/GenBank/DDBJ databases">
        <authorList>
            <person name="Nowell W R."/>
        </authorList>
    </citation>
    <scope>NUCLEOTIDE SEQUENCE</scope>
</reference>
<dbReference type="GO" id="GO:0015630">
    <property type="term" value="C:microtubule cytoskeleton"/>
    <property type="evidence" value="ECO:0007669"/>
    <property type="project" value="UniProtKB-UniRule"/>
</dbReference>
<organism evidence="4 6">
    <name type="scientific">Didymodactylos carnosus</name>
    <dbReference type="NCBI Taxonomy" id="1234261"/>
    <lineage>
        <taxon>Eukaryota</taxon>
        <taxon>Metazoa</taxon>
        <taxon>Spiralia</taxon>
        <taxon>Gnathifera</taxon>
        <taxon>Rotifera</taxon>
        <taxon>Eurotatoria</taxon>
        <taxon>Bdelloidea</taxon>
        <taxon>Philodinida</taxon>
        <taxon>Philodinidae</taxon>
        <taxon>Didymodactylos</taxon>
    </lineage>
</organism>
<sequence>MLYELVLNSLQIPPVFPVARNALYTRYTPKDWYNFERLQYEVVDKTLIVSEKLAEESERLAQEYDEQAWKDQFDSTKEISCVIQEVNFWKNELKKLCEKLINKINELILKRADIERGLDDLLPRIKIIQENLYEREKRQNIDLVHDNVERELLKLHDILIDAQKSADSGMFKKLDVQIAMNRATLDELELDANDKFRDLCYFDWLKRIKANIKRARCEIIQSDELLHTQTNILRMEQDIFNQWKTVGSALEQRIQEIKDARNRLQDRFDCILHEIYNTGKTIEFLKKSIQDKETYTKVTQTRMSLLSMRPVSENINDREYPKLLRELNDLQCTVNKLKQQQCQEENTLQYLLSLKATIENDLAIKSNSLYIDEHKVVGLRRTFPPSSSSKPTLENVPCIYSGSAKHLYNTLSDRYQQHSTLDHINRSDPIHFLCES</sequence>
<dbReference type="GO" id="GO:0005930">
    <property type="term" value="C:axoneme"/>
    <property type="evidence" value="ECO:0007669"/>
    <property type="project" value="UniProtKB-SubCell"/>
</dbReference>
<dbReference type="InterPro" id="IPR048256">
    <property type="entry name" value="Tektin-like"/>
</dbReference>
<comment type="similarity">
    <text evidence="1 3">Belongs to the tektin family.</text>
</comment>
<dbReference type="PANTHER" id="PTHR19960">
    <property type="entry name" value="TEKTIN"/>
    <property type="match status" value="1"/>
</dbReference>